<reference evidence="2 3" key="1">
    <citation type="journal article" date="2011" name="Stand. Genomic Sci.">
        <title>Non-contiguous finished genome sequence and contextual data of the filamentous soil bacterium Ktedonobacter racemifer type strain (SOSP1-21).</title>
        <authorList>
            <person name="Chang Y.J."/>
            <person name="Land M."/>
            <person name="Hauser L."/>
            <person name="Chertkov O."/>
            <person name="Del Rio T.G."/>
            <person name="Nolan M."/>
            <person name="Copeland A."/>
            <person name="Tice H."/>
            <person name="Cheng J.F."/>
            <person name="Lucas S."/>
            <person name="Han C."/>
            <person name="Goodwin L."/>
            <person name="Pitluck S."/>
            <person name="Ivanova N."/>
            <person name="Ovchinikova G."/>
            <person name="Pati A."/>
            <person name="Chen A."/>
            <person name="Palaniappan K."/>
            <person name="Mavromatis K."/>
            <person name="Liolios K."/>
            <person name="Brettin T."/>
            <person name="Fiebig A."/>
            <person name="Rohde M."/>
            <person name="Abt B."/>
            <person name="Goker M."/>
            <person name="Detter J.C."/>
            <person name="Woyke T."/>
            <person name="Bristow J."/>
            <person name="Eisen J.A."/>
            <person name="Markowitz V."/>
            <person name="Hugenholtz P."/>
            <person name="Kyrpides N.C."/>
            <person name="Klenk H.P."/>
            <person name="Lapidus A."/>
        </authorList>
    </citation>
    <scope>NUCLEOTIDE SEQUENCE [LARGE SCALE GENOMIC DNA]</scope>
    <source>
        <strain evidence="3">DSM 44963</strain>
    </source>
</reference>
<name>D6TPL7_KTERA</name>
<gene>
    <name evidence="2" type="ORF">Krac_6858</name>
</gene>
<feature type="transmembrane region" description="Helical" evidence="1">
    <location>
        <begin position="25"/>
        <end position="42"/>
    </location>
</feature>
<keyword evidence="1" id="KW-0472">Membrane</keyword>
<dbReference type="Proteomes" id="UP000004508">
    <property type="component" value="Unassembled WGS sequence"/>
</dbReference>
<proteinExistence type="predicted"/>
<evidence type="ECO:0000256" key="1">
    <source>
        <dbReference type="SAM" id="Phobius"/>
    </source>
</evidence>
<dbReference type="AlphaFoldDB" id="D6TPL7"/>
<keyword evidence="3" id="KW-1185">Reference proteome</keyword>
<evidence type="ECO:0008006" key="4">
    <source>
        <dbReference type="Google" id="ProtNLM"/>
    </source>
</evidence>
<dbReference type="OrthoDB" id="147537at2"/>
<dbReference type="STRING" id="485913.Krac_6858"/>
<comment type="caution">
    <text evidence="2">The sequence shown here is derived from an EMBL/GenBank/DDBJ whole genome shotgun (WGS) entry which is preliminary data.</text>
</comment>
<sequence>MHNAQTLPTRETRLPHTTYHPRPRTMVIAFIALCILVSYLFLRSVQSFAFPPLICANLLRQADYQQILATTTEQQLPPVTQITSDLIPGQLSTFVQVSHPDDPRHLLDAYVYTCSQQGQTSQSTLLPVFQLHDLIQGTASITQAHSLSIGQLDTTLPTDTNLLMQPGQQTMYREYRWQNGAFIQVPFPALFPVLSRAEAQQLQAQANAGTILPWSDPLKTAASLAQNLLHWSADSTHIHLIHQSAGEAELTLTEEKPSCELDVTLQRLIQTDEHGLWFVTSAFSPGLTLPHNNLDMATSSPLTLSGTLDQAGTPARQSTPTALLFDHTLTHLAVLNTEAITIQPNGGFTGTLHFTNDLPGQPSLLLLAFTTSRSGQQTTRLLLTNVLLS</sequence>
<organism evidence="2 3">
    <name type="scientific">Ktedonobacter racemifer DSM 44963</name>
    <dbReference type="NCBI Taxonomy" id="485913"/>
    <lineage>
        <taxon>Bacteria</taxon>
        <taxon>Bacillati</taxon>
        <taxon>Chloroflexota</taxon>
        <taxon>Ktedonobacteria</taxon>
        <taxon>Ktedonobacterales</taxon>
        <taxon>Ktedonobacteraceae</taxon>
        <taxon>Ktedonobacter</taxon>
    </lineage>
</organism>
<keyword evidence="1" id="KW-0812">Transmembrane</keyword>
<keyword evidence="1" id="KW-1133">Transmembrane helix</keyword>
<dbReference type="EMBL" id="ADVG01000002">
    <property type="protein sequence ID" value="EFH85631.1"/>
    <property type="molecule type" value="Genomic_DNA"/>
</dbReference>
<accession>D6TPL7</accession>
<dbReference type="InParanoid" id="D6TPL7"/>
<protein>
    <recommendedName>
        <fullName evidence="4">Bacterial spore germination immunoglobulin-like domain-containing protein</fullName>
    </recommendedName>
</protein>
<evidence type="ECO:0000313" key="2">
    <source>
        <dbReference type="EMBL" id="EFH85631.1"/>
    </source>
</evidence>
<dbReference type="RefSeq" id="WP_007909292.1">
    <property type="nucleotide sequence ID" value="NZ_ADVG01000002.1"/>
</dbReference>
<evidence type="ECO:0000313" key="3">
    <source>
        <dbReference type="Proteomes" id="UP000004508"/>
    </source>
</evidence>